<dbReference type="Proteomes" id="UP000025227">
    <property type="component" value="Unplaced"/>
</dbReference>
<protein>
    <submittedName>
        <fullName evidence="4">Secreted protein</fullName>
    </submittedName>
</protein>
<name>A0A7I4YU78_HAECO</name>
<feature type="signal peptide" evidence="2">
    <location>
        <begin position="1"/>
        <end position="31"/>
    </location>
</feature>
<organism evidence="3 4">
    <name type="scientific">Haemonchus contortus</name>
    <name type="common">Barber pole worm</name>
    <dbReference type="NCBI Taxonomy" id="6289"/>
    <lineage>
        <taxon>Eukaryota</taxon>
        <taxon>Metazoa</taxon>
        <taxon>Ecdysozoa</taxon>
        <taxon>Nematoda</taxon>
        <taxon>Chromadorea</taxon>
        <taxon>Rhabditida</taxon>
        <taxon>Rhabditina</taxon>
        <taxon>Rhabditomorpha</taxon>
        <taxon>Strongyloidea</taxon>
        <taxon>Trichostrongylidae</taxon>
        <taxon>Haemonchus</taxon>
    </lineage>
</organism>
<feature type="compositionally biased region" description="Basic and acidic residues" evidence="1">
    <location>
        <begin position="32"/>
        <end position="45"/>
    </location>
</feature>
<reference evidence="4" key="1">
    <citation type="submission" date="2020-12" db="UniProtKB">
        <authorList>
            <consortium name="WormBaseParasite"/>
        </authorList>
    </citation>
    <scope>IDENTIFICATION</scope>
    <source>
        <strain evidence="4">MHco3</strain>
    </source>
</reference>
<evidence type="ECO:0000256" key="2">
    <source>
        <dbReference type="SAM" id="SignalP"/>
    </source>
</evidence>
<evidence type="ECO:0000313" key="3">
    <source>
        <dbReference type="Proteomes" id="UP000025227"/>
    </source>
</evidence>
<evidence type="ECO:0000313" key="4">
    <source>
        <dbReference type="WBParaSite" id="HCON_00141050-00001"/>
    </source>
</evidence>
<feature type="region of interest" description="Disordered" evidence="1">
    <location>
        <begin position="32"/>
        <end position="54"/>
    </location>
</feature>
<proteinExistence type="predicted"/>
<keyword evidence="2" id="KW-0732">Signal</keyword>
<feature type="chain" id="PRO_5029665112" evidence="2">
    <location>
        <begin position="32"/>
        <end position="54"/>
    </location>
</feature>
<dbReference type="AlphaFoldDB" id="A0A7I4YU78"/>
<keyword evidence="3" id="KW-1185">Reference proteome</keyword>
<sequence>VIRATMARYFSLPLLLVALLMVCSVIPSALGAEKKSDGKKSDAKGKVSPKPKKS</sequence>
<accession>A0A7I4YU78</accession>
<evidence type="ECO:0000256" key="1">
    <source>
        <dbReference type="SAM" id="MobiDB-lite"/>
    </source>
</evidence>
<dbReference type="WBParaSite" id="HCON_00141050-00001">
    <property type="protein sequence ID" value="HCON_00141050-00001"/>
    <property type="gene ID" value="HCON_00141050"/>
</dbReference>